<sequence>MVKKGSRDTWRYRSIKTEFTCGLPVLSWLPIMHLFHDNAARVHRDGGMYHVMRKSAEVQKMHQVHRGMFTTLVARWPGNTHDSHIFRNSKIYDNLEQTHQSLEDGVLLGATVAMHAVAF</sequence>
<dbReference type="GO" id="GO:0046872">
    <property type="term" value="F:metal ion binding"/>
    <property type="evidence" value="ECO:0007669"/>
    <property type="project" value="UniProtKB-KW"/>
</dbReference>
<keyword evidence="2" id="KW-0479">Metal-binding</keyword>
<dbReference type="RefSeq" id="XP_031567186.1">
    <property type="nucleotide sequence ID" value="XM_031711326.1"/>
</dbReference>
<reference evidence="5" key="1">
    <citation type="submission" date="2025-08" db="UniProtKB">
        <authorList>
            <consortium name="RefSeq"/>
        </authorList>
    </citation>
    <scope>IDENTIFICATION</scope>
    <source>
        <tissue evidence="5">Tentacle</tissue>
    </source>
</reference>
<evidence type="ECO:0000313" key="5">
    <source>
        <dbReference type="RefSeq" id="XP_031567186.1"/>
    </source>
</evidence>
<name>A0A6P8IJU6_ACTTE</name>
<evidence type="ECO:0000313" key="4">
    <source>
        <dbReference type="Proteomes" id="UP000515163"/>
    </source>
</evidence>
<accession>A0A6P8IJU6</accession>
<dbReference type="InterPro" id="IPR027806">
    <property type="entry name" value="HARBI1_dom"/>
</dbReference>
<feature type="domain" description="DDE Tnp4" evidence="3">
    <location>
        <begin position="45"/>
        <end position="98"/>
    </location>
</feature>
<organism evidence="4 5">
    <name type="scientific">Actinia tenebrosa</name>
    <name type="common">Australian red waratah sea anemone</name>
    <dbReference type="NCBI Taxonomy" id="6105"/>
    <lineage>
        <taxon>Eukaryota</taxon>
        <taxon>Metazoa</taxon>
        <taxon>Cnidaria</taxon>
        <taxon>Anthozoa</taxon>
        <taxon>Hexacorallia</taxon>
        <taxon>Actiniaria</taxon>
        <taxon>Actiniidae</taxon>
        <taxon>Actinia</taxon>
    </lineage>
</organism>
<dbReference type="Proteomes" id="UP000515163">
    <property type="component" value="Unplaced"/>
</dbReference>
<dbReference type="OrthoDB" id="6015616at2759"/>
<proteinExistence type="predicted"/>
<dbReference type="GeneID" id="116302115"/>
<dbReference type="Pfam" id="PF13359">
    <property type="entry name" value="DDE_Tnp_4"/>
    <property type="match status" value="1"/>
</dbReference>
<evidence type="ECO:0000256" key="1">
    <source>
        <dbReference type="ARBA" id="ARBA00001968"/>
    </source>
</evidence>
<keyword evidence="4" id="KW-1185">Reference proteome</keyword>
<gene>
    <name evidence="5" type="primary">LOC116302115</name>
</gene>
<comment type="cofactor">
    <cofactor evidence="1">
        <name>a divalent metal cation</name>
        <dbReference type="ChEBI" id="CHEBI:60240"/>
    </cofactor>
</comment>
<dbReference type="AlphaFoldDB" id="A0A6P8IJU6"/>
<protein>
    <submittedName>
        <fullName evidence="5">Uncharacterized protein LOC116302115 isoform X2</fullName>
    </submittedName>
</protein>
<evidence type="ECO:0000256" key="2">
    <source>
        <dbReference type="ARBA" id="ARBA00022723"/>
    </source>
</evidence>
<evidence type="ECO:0000259" key="3">
    <source>
        <dbReference type="Pfam" id="PF13359"/>
    </source>
</evidence>